<reference evidence="2" key="1">
    <citation type="submission" date="2019-08" db="EMBL/GenBank/DDBJ databases">
        <title>The genome of the North American firefly Photinus pyralis.</title>
        <authorList>
            <consortium name="Photinus pyralis genome working group"/>
            <person name="Fallon T.R."/>
            <person name="Sander Lower S.E."/>
            <person name="Weng J.-K."/>
        </authorList>
    </citation>
    <scope>NUCLEOTIDE SEQUENCE</scope>
    <source>
        <strain evidence="2">TRF0915ILg1</strain>
        <tissue evidence="2">Whole body</tissue>
    </source>
</reference>
<sequence>MQNTWDEHLPAALLSLRLQRNNTTDASASSLLHGHDLQYPATGMWTPNNHRNLQKTDTPRPGATNARSHQEQKALLRRDLVKEDSIPGIVLVMDKHRRGFAQNDAPLYQNGLAVHLANVHSGQLLFIFS</sequence>
<keyword evidence="4" id="KW-1185">Reference proteome</keyword>
<dbReference type="EMBL" id="VTPC01067437">
    <property type="protein sequence ID" value="KAF2889384.1"/>
    <property type="molecule type" value="Genomic_DNA"/>
</dbReference>
<evidence type="ECO:0000256" key="1">
    <source>
        <dbReference type="SAM" id="MobiDB-lite"/>
    </source>
</evidence>
<evidence type="ECO:0000313" key="3">
    <source>
        <dbReference type="EMBL" id="KAF2889384.1"/>
    </source>
</evidence>
<gene>
    <name evidence="3" type="ORF">ILUMI_16789</name>
    <name evidence="2" type="ORF">ILUMI_24017</name>
</gene>
<dbReference type="EMBL" id="VTPC01090648">
    <property type="protein sequence ID" value="KAF2882161.1"/>
    <property type="molecule type" value="Genomic_DNA"/>
</dbReference>
<protein>
    <submittedName>
        <fullName evidence="2">Uncharacterized protein</fullName>
    </submittedName>
</protein>
<evidence type="ECO:0000313" key="2">
    <source>
        <dbReference type="EMBL" id="KAF2882161.1"/>
    </source>
</evidence>
<dbReference type="Proteomes" id="UP000801492">
    <property type="component" value="Unassembled WGS sequence"/>
</dbReference>
<name>A0A8K0CBC3_IGNLU</name>
<evidence type="ECO:0000313" key="4">
    <source>
        <dbReference type="Proteomes" id="UP000801492"/>
    </source>
</evidence>
<dbReference type="AlphaFoldDB" id="A0A8K0CBC3"/>
<organism evidence="2 4">
    <name type="scientific">Ignelater luminosus</name>
    <name type="common">Cucubano</name>
    <name type="synonym">Pyrophorus luminosus</name>
    <dbReference type="NCBI Taxonomy" id="2038154"/>
    <lineage>
        <taxon>Eukaryota</taxon>
        <taxon>Metazoa</taxon>
        <taxon>Ecdysozoa</taxon>
        <taxon>Arthropoda</taxon>
        <taxon>Hexapoda</taxon>
        <taxon>Insecta</taxon>
        <taxon>Pterygota</taxon>
        <taxon>Neoptera</taxon>
        <taxon>Endopterygota</taxon>
        <taxon>Coleoptera</taxon>
        <taxon>Polyphaga</taxon>
        <taxon>Elateriformia</taxon>
        <taxon>Elateroidea</taxon>
        <taxon>Elateridae</taxon>
        <taxon>Agrypninae</taxon>
        <taxon>Pyrophorini</taxon>
        <taxon>Ignelater</taxon>
    </lineage>
</organism>
<accession>A0A8K0CBC3</accession>
<comment type="caution">
    <text evidence="2">The sequence shown here is derived from an EMBL/GenBank/DDBJ whole genome shotgun (WGS) entry which is preliminary data.</text>
</comment>
<proteinExistence type="predicted"/>
<feature type="region of interest" description="Disordered" evidence="1">
    <location>
        <begin position="43"/>
        <end position="68"/>
    </location>
</feature>